<dbReference type="Proteomes" id="UP001169760">
    <property type="component" value="Unassembled WGS sequence"/>
</dbReference>
<sequence>FPTQVGIYPNGLPAFGGENGANPAIMSSNQSGSVNRKDTDLRGKFSFDLNLDKVTEGLSVKGFAGIRKMNNDEKSWYTPWT</sequence>
<gene>
    <name evidence="1" type="ORF">Q4521_22390</name>
</gene>
<dbReference type="RefSeq" id="WP_303494707.1">
    <property type="nucleotide sequence ID" value="NZ_JAUOPB010000478.1"/>
</dbReference>
<comment type="caution">
    <text evidence="1">The sequence shown here is derived from an EMBL/GenBank/DDBJ whole genome shotgun (WGS) entry which is preliminary data.</text>
</comment>
<dbReference type="EMBL" id="JAUOPB010000478">
    <property type="protein sequence ID" value="MDO6425242.1"/>
    <property type="molecule type" value="Genomic_DNA"/>
</dbReference>
<feature type="non-terminal residue" evidence="1">
    <location>
        <position position="81"/>
    </location>
</feature>
<dbReference type="AlphaFoldDB" id="A0AAW7XEI7"/>
<organism evidence="1 2">
    <name type="scientific">Saccharophagus degradans</name>
    <dbReference type="NCBI Taxonomy" id="86304"/>
    <lineage>
        <taxon>Bacteria</taxon>
        <taxon>Pseudomonadati</taxon>
        <taxon>Pseudomonadota</taxon>
        <taxon>Gammaproteobacteria</taxon>
        <taxon>Cellvibrionales</taxon>
        <taxon>Cellvibrionaceae</taxon>
        <taxon>Saccharophagus</taxon>
    </lineage>
</organism>
<accession>A0AAW7XEI7</accession>
<feature type="non-terminal residue" evidence="1">
    <location>
        <position position="1"/>
    </location>
</feature>
<evidence type="ECO:0000313" key="1">
    <source>
        <dbReference type="EMBL" id="MDO6425242.1"/>
    </source>
</evidence>
<evidence type="ECO:0000313" key="2">
    <source>
        <dbReference type="Proteomes" id="UP001169760"/>
    </source>
</evidence>
<reference evidence="1" key="1">
    <citation type="submission" date="2023-07" db="EMBL/GenBank/DDBJ databases">
        <title>Genome content predicts the carbon catabolic preferences of heterotrophic bacteria.</title>
        <authorList>
            <person name="Gralka M."/>
        </authorList>
    </citation>
    <scope>NUCLEOTIDE SEQUENCE</scope>
    <source>
        <strain evidence="1">I3M17_2</strain>
    </source>
</reference>
<name>A0AAW7XEI7_9GAMM</name>
<proteinExistence type="predicted"/>
<protein>
    <submittedName>
        <fullName evidence="1">Uncharacterized protein</fullName>
    </submittedName>
</protein>